<dbReference type="InterPro" id="IPR058625">
    <property type="entry name" value="MdtA-like_BSH"/>
</dbReference>
<evidence type="ECO:0000259" key="5">
    <source>
        <dbReference type="Pfam" id="PF25917"/>
    </source>
</evidence>
<evidence type="ECO:0000256" key="3">
    <source>
        <dbReference type="SAM" id="MobiDB-lite"/>
    </source>
</evidence>
<keyword evidence="9" id="KW-1185">Reference proteome</keyword>
<comment type="caution">
    <text evidence="8">The sequence shown here is derived from an EMBL/GenBank/DDBJ whole genome shotgun (WGS) entry which is preliminary data.</text>
</comment>
<dbReference type="SUPFAM" id="SSF111369">
    <property type="entry name" value="HlyD-like secretion proteins"/>
    <property type="match status" value="1"/>
</dbReference>
<dbReference type="InterPro" id="IPR058627">
    <property type="entry name" value="MdtA-like_C"/>
</dbReference>
<evidence type="ECO:0000256" key="1">
    <source>
        <dbReference type="ARBA" id="ARBA00004519"/>
    </source>
</evidence>
<evidence type="ECO:0000256" key="2">
    <source>
        <dbReference type="ARBA" id="ARBA00009477"/>
    </source>
</evidence>
<feature type="domain" description="Multidrug resistance protein MdtA-like beta-barrel" evidence="6">
    <location>
        <begin position="214"/>
        <end position="303"/>
    </location>
</feature>
<organism evidence="8 9">
    <name type="scientific">Xenorhabdus yunnanensis</name>
    <dbReference type="NCBI Taxonomy" id="3025878"/>
    <lineage>
        <taxon>Bacteria</taxon>
        <taxon>Pseudomonadati</taxon>
        <taxon>Pseudomonadota</taxon>
        <taxon>Gammaproteobacteria</taxon>
        <taxon>Enterobacterales</taxon>
        <taxon>Morganellaceae</taxon>
        <taxon>Xenorhabdus</taxon>
    </lineage>
</organism>
<dbReference type="NCBIfam" id="TIGR01730">
    <property type="entry name" value="RND_mfp"/>
    <property type="match status" value="1"/>
</dbReference>
<comment type="subcellular location">
    <subcellularLocation>
        <location evidence="1">Cell inner membrane</location>
        <topology evidence="1">Lipid-anchor</topology>
    </subcellularLocation>
</comment>
<dbReference type="EMBL" id="JAQRFI010000001">
    <property type="protein sequence ID" value="MDC9587855.1"/>
    <property type="molecule type" value="Genomic_DNA"/>
</dbReference>
<dbReference type="InterPro" id="IPR058626">
    <property type="entry name" value="MdtA-like_b-barrel"/>
</dbReference>
<evidence type="ECO:0000259" key="7">
    <source>
        <dbReference type="Pfam" id="PF25967"/>
    </source>
</evidence>
<dbReference type="RefSeq" id="WP_273553238.1">
    <property type="nucleotide sequence ID" value="NZ_JAQRFI010000001.1"/>
</dbReference>
<dbReference type="Gene3D" id="2.40.50.100">
    <property type="match status" value="1"/>
</dbReference>
<dbReference type="Proteomes" id="UP001217178">
    <property type="component" value="Unassembled WGS sequence"/>
</dbReference>
<protein>
    <submittedName>
        <fullName evidence="8">Efflux RND transporter periplasmic adaptor subunit</fullName>
    </submittedName>
</protein>
<dbReference type="InterPro" id="IPR058624">
    <property type="entry name" value="MdtA-like_HH"/>
</dbReference>
<feature type="domain" description="Multidrug resistance protein MdtA-like barrel-sandwich hybrid" evidence="5">
    <location>
        <begin position="67"/>
        <end position="210"/>
    </location>
</feature>
<evidence type="ECO:0000259" key="4">
    <source>
        <dbReference type="Pfam" id="PF25876"/>
    </source>
</evidence>
<evidence type="ECO:0000259" key="6">
    <source>
        <dbReference type="Pfam" id="PF25944"/>
    </source>
</evidence>
<dbReference type="Pfam" id="PF25944">
    <property type="entry name" value="Beta-barrel_RND"/>
    <property type="match status" value="1"/>
</dbReference>
<comment type="similarity">
    <text evidence="2">Belongs to the membrane fusion protein (MFP) (TC 8.A.1) family.</text>
</comment>
<dbReference type="InterPro" id="IPR006143">
    <property type="entry name" value="RND_pump_MFP"/>
</dbReference>
<sequence length="399" mass="43411">MRKNRGVLPLATLLVISGNFILSGCNDNKNTQQGVAGQHVPEVGIVTLKAEPLTVITELPGRTSAYRVAEVRPQVGGIILKRNYKEGSDVAAGESLYQIDSATYQTEYSKAKASLARSQANENVSRLTVERYQSLLGTQYVSKQEFDKANSDYAQAKADVESSKAVLESSRINLAYTKVTSPISGRAGKSTVTEGALVSAGQPTALTIVQQLDPIYVDITQSSDDYLRFKNEIAKGTVQKESKKTKIRLITDSGQEYSQEGYLEFSDVTVDETTGSITMRAVFPNPNEELLPGMFVRTKLEEGVRKNAILVPQQAITRTPRGQATTMIVDKDNKVELRNINATQAIGDKWLIADGLKTGDRVIVTGLQKIAPGITVKPTETDLNAKPTANQDESAKKPQ</sequence>
<dbReference type="PANTHER" id="PTHR30158:SF3">
    <property type="entry name" value="MULTIDRUG EFFLUX PUMP SUBUNIT ACRA-RELATED"/>
    <property type="match status" value="1"/>
</dbReference>
<dbReference type="PANTHER" id="PTHR30158">
    <property type="entry name" value="ACRA/E-RELATED COMPONENT OF DRUG EFFLUX TRANSPORTER"/>
    <property type="match status" value="1"/>
</dbReference>
<evidence type="ECO:0000313" key="8">
    <source>
        <dbReference type="EMBL" id="MDC9587855.1"/>
    </source>
</evidence>
<gene>
    <name evidence="8" type="ORF">PSI23_00615</name>
</gene>
<dbReference type="Gene3D" id="2.40.30.170">
    <property type="match status" value="1"/>
</dbReference>
<name>A0ABT5LAE0_9GAMM</name>
<dbReference type="Pfam" id="PF25967">
    <property type="entry name" value="RND-MFP_C"/>
    <property type="match status" value="1"/>
</dbReference>
<dbReference type="PROSITE" id="PS51257">
    <property type="entry name" value="PROKAR_LIPOPROTEIN"/>
    <property type="match status" value="1"/>
</dbReference>
<feature type="domain" description="Multidrug resistance protein MdtA-like C-terminal permuted SH3" evidence="7">
    <location>
        <begin position="307"/>
        <end position="369"/>
    </location>
</feature>
<dbReference type="Pfam" id="PF25876">
    <property type="entry name" value="HH_MFP_RND"/>
    <property type="match status" value="1"/>
</dbReference>
<reference evidence="8 9" key="1">
    <citation type="submission" date="2023-02" db="EMBL/GenBank/DDBJ databases">
        <title>Entomopathogenic bacteria.</title>
        <authorList>
            <person name="Machado R.A."/>
        </authorList>
    </citation>
    <scope>NUCLEOTIDE SEQUENCE [LARGE SCALE GENOMIC DNA]</scope>
    <source>
        <strain evidence="8 9">XENO-10</strain>
    </source>
</reference>
<dbReference type="Gene3D" id="2.40.420.20">
    <property type="match status" value="1"/>
</dbReference>
<evidence type="ECO:0000313" key="9">
    <source>
        <dbReference type="Proteomes" id="UP001217178"/>
    </source>
</evidence>
<dbReference type="Pfam" id="PF25917">
    <property type="entry name" value="BSH_RND"/>
    <property type="match status" value="1"/>
</dbReference>
<feature type="domain" description="Multidrug resistance protein MdtA-like alpha-helical hairpin" evidence="4">
    <location>
        <begin position="108"/>
        <end position="177"/>
    </location>
</feature>
<proteinExistence type="inferred from homology"/>
<dbReference type="Gene3D" id="1.10.287.470">
    <property type="entry name" value="Helix hairpin bin"/>
    <property type="match status" value="1"/>
</dbReference>
<accession>A0ABT5LAE0</accession>
<feature type="region of interest" description="Disordered" evidence="3">
    <location>
        <begin position="377"/>
        <end position="399"/>
    </location>
</feature>